<proteinExistence type="predicted"/>
<protein>
    <submittedName>
        <fullName evidence="3">Uncharacterized protein LOC112455634</fullName>
    </submittedName>
</protein>
<reference evidence="3" key="1">
    <citation type="submission" date="2025-08" db="UniProtKB">
        <authorList>
            <consortium name="RefSeq"/>
        </authorList>
    </citation>
    <scope>IDENTIFICATION</scope>
    <source>
        <tissue evidence="3">Whole body</tissue>
    </source>
</reference>
<name>A0A6J1PXA6_9HYME</name>
<accession>A0A6J1PXA6</accession>
<dbReference type="AlphaFoldDB" id="A0A6J1PXA6"/>
<dbReference type="Proteomes" id="UP000504618">
    <property type="component" value="Unplaced"/>
</dbReference>
<gene>
    <name evidence="3" type="primary">LOC112455634</name>
</gene>
<dbReference type="GeneID" id="112455634"/>
<sequence length="282" mass="32865">MVDDIVKYTNMYIKSKRSVSYKRERDCRDTTRCEILALIGTLFFIGTKKGSYTNVLELWTTNGTGIQILRAVMGYKRFLFLLRCLRFDDKSTKSEKKQTDKLAPIRSMLDSFVRNCKNSYTVSEYVTTDEMLHPFRGRCSSVQYISSKPAKYGLKCFAMCDAKTFYTSNLEVYCGTQPSGPFNVSNSPTDIVKRLVEPIEGSNLTTDSWYTSLPSIFWGRISHSLELCAKTNWQFPWNFSQEKNRKTQSTNLRCSVFESRKLWYRTFRNQITLLSYYPQFTI</sequence>
<dbReference type="Pfam" id="PF13843">
    <property type="entry name" value="DDE_Tnp_1_7"/>
    <property type="match status" value="1"/>
</dbReference>
<dbReference type="InterPro" id="IPR029526">
    <property type="entry name" value="PGBD"/>
</dbReference>
<dbReference type="PANTHER" id="PTHR46599">
    <property type="entry name" value="PIGGYBAC TRANSPOSABLE ELEMENT-DERIVED PROTEIN 4"/>
    <property type="match status" value="1"/>
</dbReference>
<dbReference type="RefSeq" id="XP_024873440.1">
    <property type="nucleotide sequence ID" value="XM_025017672.1"/>
</dbReference>
<evidence type="ECO:0000313" key="2">
    <source>
        <dbReference type="Proteomes" id="UP000504618"/>
    </source>
</evidence>
<keyword evidence="2" id="KW-1185">Reference proteome</keyword>
<dbReference type="PANTHER" id="PTHR46599:SF6">
    <property type="entry name" value="DUAL SPECIFICITY PHOSPHATASE 26"/>
    <property type="match status" value="1"/>
</dbReference>
<evidence type="ECO:0000313" key="3">
    <source>
        <dbReference type="RefSeq" id="XP_024873440.1"/>
    </source>
</evidence>
<dbReference type="OrthoDB" id="7693791at2759"/>
<feature type="domain" description="PiggyBac transposable element-derived protein" evidence="1">
    <location>
        <begin position="2"/>
        <end position="214"/>
    </location>
</feature>
<evidence type="ECO:0000259" key="1">
    <source>
        <dbReference type="Pfam" id="PF13843"/>
    </source>
</evidence>
<organism evidence="2 3">
    <name type="scientific">Temnothorax curvispinosus</name>
    <dbReference type="NCBI Taxonomy" id="300111"/>
    <lineage>
        <taxon>Eukaryota</taxon>
        <taxon>Metazoa</taxon>
        <taxon>Ecdysozoa</taxon>
        <taxon>Arthropoda</taxon>
        <taxon>Hexapoda</taxon>
        <taxon>Insecta</taxon>
        <taxon>Pterygota</taxon>
        <taxon>Neoptera</taxon>
        <taxon>Endopterygota</taxon>
        <taxon>Hymenoptera</taxon>
        <taxon>Apocrita</taxon>
        <taxon>Aculeata</taxon>
        <taxon>Formicoidea</taxon>
        <taxon>Formicidae</taxon>
        <taxon>Myrmicinae</taxon>
        <taxon>Temnothorax</taxon>
    </lineage>
</organism>